<dbReference type="KEGG" id="svn:CP980_33075"/>
<accession>A0A5J6JFF0</accession>
<dbReference type="Pfam" id="PF09995">
    <property type="entry name" value="MPAB_Lcp_cat"/>
    <property type="match status" value="1"/>
</dbReference>
<name>A0A5J6JFF0_STRVI</name>
<dbReference type="GO" id="GO:0016491">
    <property type="term" value="F:oxidoreductase activity"/>
    <property type="evidence" value="ECO:0007669"/>
    <property type="project" value="InterPro"/>
</dbReference>
<sequence length="291" mass="31584">MPWPRAVLPGLQARAGEELLLRVAGPAARQRRARIHGAPGPRWFAPDRPIRLVHADASMYVGGLAALLLQSLHPLAMAAVWAHSGFRGDPWGRLQRTSTFLAFTTFGTDRDAAQAVLRVRAVHERIRGTTAEGVAYRAGDPHLLAWVHLAETECFLRAYQRYGRRPLDGRGQDGYVADMVYVARRLGAEAPPVTREELSARLDGYRKELRPTAASRATTRYLLSHPPLPAAVRVPYALLATAAADVLPGWARAQLALPLTSRLLSPVAGPGGRAVTAAIRWATPPLPASHA</sequence>
<dbReference type="GeneID" id="95615373"/>
<gene>
    <name evidence="2" type="ORF">CP980_33075</name>
</gene>
<organism evidence="2 3">
    <name type="scientific">Streptomyces vinaceus</name>
    <dbReference type="NCBI Taxonomy" id="1960"/>
    <lineage>
        <taxon>Bacteria</taxon>
        <taxon>Bacillati</taxon>
        <taxon>Actinomycetota</taxon>
        <taxon>Actinomycetes</taxon>
        <taxon>Kitasatosporales</taxon>
        <taxon>Streptomycetaceae</taxon>
        <taxon>Streptomyces</taxon>
    </lineage>
</organism>
<evidence type="ECO:0000259" key="1">
    <source>
        <dbReference type="Pfam" id="PF09995"/>
    </source>
</evidence>
<reference evidence="2 3" key="1">
    <citation type="submission" date="2017-09" db="EMBL/GenBank/DDBJ databases">
        <authorList>
            <person name="Lee N."/>
            <person name="Cho B.-K."/>
        </authorList>
    </citation>
    <scope>NUCLEOTIDE SEQUENCE [LARGE SCALE GENOMIC DNA]</scope>
    <source>
        <strain evidence="2 3">ATCC 27476</strain>
    </source>
</reference>
<dbReference type="PANTHER" id="PTHR36151:SF3">
    <property type="entry name" value="ER-BOUND OXYGENASE MPAB_MPAB'_RUBBER OXYGENASE CATALYTIC DOMAIN-CONTAINING PROTEIN"/>
    <property type="match status" value="1"/>
</dbReference>
<dbReference type="AlphaFoldDB" id="A0A5J6JFF0"/>
<evidence type="ECO:0000313" key="2">
    <source>
        <dbReference type="EMBL" id="QEV49265.1"/>
    </source>
</evidence>
<protein>
    <submittedName>
        <fullName evidence="2">DUF2236 domain-containing protein</fullName>
    </submittedName>
</protein>
<evidence type="ECO:0000313" key="3">
    <source>
        <dbReference type="Proteomes" id="UP000325563"/>
    </source>
</evidence>
<feature type="domain" description="ER-bound oxygenase mpaB/mpaB'/Rubber oxygenase catalytic" evidence="1">
    <location>
        <begin position="53"/>
        <end position="280"/>
    </location>
</feature>
<dbReference type="Proteomes" id="UP000325563">
    <property type="component" value="Chromosome"/>
</dbReference>
<dbReference type="PANTHER" id="PTHR36151">
    <property type="entry name" value="BLR2777 PROTEIN"/>
    <property type="match status" value="1"/>
</dbReference>
<keyword evidence="3" id="KW-1185">Reference proteome</keyword>
<dbReference type="InterPro" id="IPR018713">
    <property type="entry name" value="MPAB/Lcp_cat_dom"/>
</dbReference>
<dbReference type="RefSeq" id="WP_150529852.1">
    <property type="nucleotide sequence ID" value="NZ_BNBW01000016.1"/>
</dbReference>
<proteinExistence type="predicted"/>
<dbReference type="EMBL" id="CP023692">
    <property type="protein sequence ID" value="QEV49265.1"/>
    <property type="molecule type" value="Genomic_DNA"/>
</dbReference>